<evidence type="ECO:0000313" key="6">
    <source>
        <dbReference type="EnsemblPlants" id="PAC:32937566.CDS.1"/>
    </source>
</evidence>
<proteinExistence type="predicted"/>
<evidence type="ECO:0000313" key="5">
    <source>
        <dbReference type="EMBL" id="PNR60915.1"/>
    </source>
</evidence>
<reference evidence="5 7" key="2">
    <citation type="journal article" date="2018" name="Plant J.">
        <title>The Physcomitrella patens chromosome-scale assembly reveals moss genome structure and evolution.</title>
        <authorList>
            <person name="Lang D."/>
            <person name="Ullrich K.K."/>
            <person name="Murat F."/>
            <person name="Fuchs J."/>
            <person name="Jenkins J."/>
            <person name="Haas F.B."/>
            <person name="Piednoel M."/>
            <person name="Gundlach H."/>
            <person name="Van Bel M."/>
            <person name="Meyberg R."/>
            <person name="Vives C."/>
            <person name="Morata J."/>
            <person name="Symeonidi A."/>
            <person name="Hiss M."/>
            <person name="Muchero W."/>
            <person name="Kamisugi Y."/>
            <person name="Saleh O."/>
            <person name="Blanc G."/>
            <person name="Decker E.L."/>
            <person name="van Gessel N."/>
            <person name="Grimwood J."/>
            <person name="Hayes R.D."/>
            <person name="Graham S.W."/>
            <person name="Gunter L.E."/>
            <person name="McDaniel S.F."/>
            <person name="Hoernstein S.N.W."/>
            <person name="Larsson A."/>
            <person name="Li F.W."/>
            <person name="Perroud P.F."/>
            <person name="Phillips J."/>
            <person name="Ranjan P."/>
            <person name="Rokshar D.S."/>
            <person name="Rothfels C.J."/>
            <person name="Schneider L."/>
            <person name="Shu S."/>
            <person name="Stevenson D.W."/>
            <person name="Thummler F."/>
            <person name="Tillich M."/>
            <person name="Villarreal Aguilar J.C."/>
            <person name="Widiez T."/>
            <person name="Wong G.K."/>
            <person name="Wymore A."/>
            <person name="Zhang Y."/>
            <person name="Zimmer A.D."/>
            <person name="Quatrano R.S."/>
            <person name="Mayer K.F.X."/>
            <person name="Goodstein D."/>
            <person name="Casacuberta J.M."/>
            <person name="Vandepoele K."/>
            <person name="Reski R."/>
            <person name="Cuming A.C."/>
            <person name="Tuskan G.A."/>
            <person name="Maumus F."/>
            <person name="Salse J."/>
            <person name="Schmutz J."/>
            <person name="Rensing S.A."/>
        </authorList>
    </citation>
    <scope>NUCLEOTIDE SEQUENCE [LARGE SCALE GENOMIC DNA]</scope>
    <source>
        <strain evidence="6 7">cv. Gransden 2004</strain>
    </source>
</reference>
<dbReference type="EnsemblPlants" id="Pp3c2_36440V3.2">
    <property type="protein sequence ID" value="PAC:32937567.CDS.1"/>
    <property type="gene ID" value="Pp3c2_36440"/>
</dbReference>
<keyword evidence="2" id="KW-0012">Acyltransferase</keyword>
<keyword evidence="1" id="KW-0808">Transferase</keyword>
<organism evidence="5">
    <name type="scientific">Physcomitrium patens</name>
    <name type="common">Spreading-leaved earth moss</name>
    <name type="synonym">Physcomitrella patens</name>
    <dbReference type="NCBI Taxonomy" id="3218"/>
    <lineage>
        <taxon>Eukaryota</taxon>
        <taxon>Viridiplantae</taxon>
        <taxon>Streptophyta</taxon>
        <taxon>Embryophyta</taxon>
        <taxon>Bryophyta</taxon>
        <taxon>Bryophytina</taxon>
        <taxon>Bryopsida</taxon>
        <taxon>Funariidae</taxon>
        <taxon>Funariales</taxon>
        <taxon>Funariaceae</taxon>
        <taxon>Physcomitrium</taxon>
    </lineage>
</organism>
<dbReference type="GO" id="GO:0016747">
    <property type="term" value="F:acyltransferase activity, transferring groups other than amino-acyl groups"/>
    <property type="evidence" value="ECO:0007669"/>
    <property type="project" value="InterPro"/>
</dbReference>
<dbReference type="Gramene" id="Pp3c2_36440V3.1">
    <property type="protein sequence ID" value="PAC:32937566.CDS.1"/>
    <property type="gene ID" value="Pp3c2_36440"/>
</dbReference>
<evidence type="ECO:0000259" key="4">
    <source>
        <dbReference type="Pfam" id="PF00195"/>
    </source>
</evidence>
<feature type="domain" description="Chalcone/stilbene synthase N-terminal" evidence="4">
    <location>
        <begin position="23"/>
        <end position="75"/>
    </location>
</feature>
<feature type="region of interest" description="Disordered" evidence="3">
    <location>
        <begin position="1"/>
        <end position="26"/>
    </location>
</feature>
<dbReference type="RefSeq" id="XP_024368522.1">
    <property type="nucleotide sequence ID" value="XM_024512754.2"/>
</dbReference>
<dbReference type="InterPro" id="IPR016039">
    <property type="entry name" value="Thiolase-like"/>
</dbReference>
<sequence>MAPSGEVDVQGAATRSALPRGQPRAEGPACVLGVGTAVPPAEFLQSEYPDFFFNITNCGEKDALKAKFKRICKSTSTV</sequence>
<dbReference type="PANTHER" id="PTHR11877">
    <property type="entry name" value="HYDROXYMETHYLGLUTARYL-COA SYNTHASE"/>
    <property type="match status" value="1"/>
</dbReference>
<dbReference type="Proteomes" id="UP000006727">
    <property type="component" value="Chromosome 2"/>
</dbReference>
<dbReference type="EMBL" id="ABEU02000002">
    <property type="protein sequence ID" value="PNR60915.1"/>
    <property type="molecule type" value="Genomic_DNA"/>
</dbReference>
<name>A0A2K1L4G1_PHYPA</name>
<dbReference type="EnsemblPlants" id="Pp3c2_36440V3.1">
    <property type="protein sequence ID" value="PAC:32937566.CDS.1"/>
    <property type="gene ID" value="Pp3c2_36440"/>
</dbReference>
<dbReference type="InterPro" id="IPR001099">
    <property type="entry name" value="Chalcone/stilbene_synt_N"/>
</dbReference>
<protein>
    <recommendedName>
        <fullName evidence="4">Chalcone/stilbene synthase N-terminal domain-containing protein</fullName>
    </recommendedName>
</protein>
<dbReference type="InterPro" id="IPR011141">
    <property type="entry name" value="Polyketide_synthase_type-III"/>
</dbReference>
<dbReference type="SUPFAM" id="SSF53901">
    <property type="entry name" value="Thiolase-like"/>
    <property type="match status" value="1"/>
</dbReference>
<dbReference type="Pfam" id="PF00195">
    <property type="entry name" value="Chal_sti_synt_N"/>
    <property type="match status" value="1"/>
</dbReference>
<dbReference type="OrthoDB" id="1500228at2759"/>
<gene>
    <name evidence="6" type="primary">LOC112278885</name>
    <name evidence="5" type="ORF">PHYPA_003708</name>
</gene>
<accession>A0A2K1L4G1</accession>
<dbReference type="STRING" id="3218.A0A2K1L4G1"/>
<reference evidence="5 7" key="1">
    <citation type="journal article" date="2008" name="Science">
        <title>The Physcomitrella genome reveals evolutionary insights into the conquest of land by plants.</title>
        <authorList>
            <person name="Rensing S."/>
            <person name="Lang D."/>
            <person name="Zimmer A."/>
            <person name="Terry A."/>
            <person name="Salamov A."/>
            <person name="Shapiro H."/>
            <person name="Nishiyama T."/>
            <person name="Perroud P.-F."/>
            <person name="Lindquist E."/>
            <person name="Kamisugi Y."/>
            <person name="Tanahashi T."/>
            <person name="Sakakibara K."/>
            <person name="Fujita T."/>
            <person name="Oishi K."/>
            <person name="Shin-I T."/>
            <person name="Kuroki Y."/>
            <person name="Toyoda A."/>
            <person name="Suzuki Y."/>
            <person name="Hashimoto A."/>
            <person name="Yamaguchi K."/>
            <person name="Sugano A."/>
            <person name="Kohara Y."/>
            <person name="Fujiyama A."/>
            <person name="Anterola A."/>
            <person name="Aoki S."/>
            <person name="Ashton N."/>
            <person name="Barbazuk W.B."/>
            <person name="Barker E."/>
            <person name="Bennetzen J."/>
            <person name="Bezanilla M."/>
            <person name="Blankenship R."/>
            <person name="Cho S.H."/>
            <person name="Dutcher S."/>
            <person name="Estelle M."/>
            <person name="Fawcett J.A."/>
            <person name="Gundlach H."/>
            <person name="Hanada K."/>
            <person name="Heyl A."/>
            <person name="Hicks K.A."/>
            <person name="Hugh J."/>
            <person name="Lohr M."/>
            <person name="Mayer K."/>
            <person name="Melkozernov A."/>
            <person name="Murata T."/>
            <person name="Nelson D."/>
            <person name="Pils B."/>
            <person name="Prigge M."/>
            <person name="Reiss B."/>
            <person name="Renner T."/>
            <person name="Rombauts S."/>
            <person name="Rushton P."/>
            <person name="Sanderfoot A."/>
            <person name="Schween G."/>
            <person name="Shiu S.-H."/>
            <person name="Stueber K."/>
            <person name="Theodoulou F.L."/>
            <person name="Tu H."/>
            <person name="Van de Peer Y."/>
            <person name="Verrier P.J."/>
            <person name="Waters E."/>
            <person name="Wood A."/>
            <person name="Yang L."/>
            <person name="Cove D."/>
            <person name="Cuming A."/>
            <person name="Hasebe M."/>
            <person name="Lucas S."/>
            <person name="Mishler D.B."/>
            <person name="Reski R."/>
            <person name="Grigoriev I."/>
            <person name="Quatrano R.S."/>
            <person name="Boore J.L."/>
        </authorList>
    </citation>
    <scope>NUCLEOTIDE SEQUENCE [LARGE SCALE GENOMIC DNA]</scope>
    <source>
        <strain evidence="6 7">cv. Gransden 2004</strain>
    </source>
</reference>
<reference evidence="6" key="3">
    <citation type="submission" date="2020-12" db="UniProtKB">
        <authorList>
            <consortium name="EnsemblPlants"/>
        </authorList>
    </citation>
    <scope>IDENTIFICATION</scope>
</reference>
<evidence type="ECO:0000256" key="3">
    <source>
        <dbReference type="SAM" id="MobiDB-lite"/>
    </source>
</evidence>
<dbReference type="Gramene" id="Pp3c2_36440V3.2">
    <property type="protein sequence ID" value="PAC:32937567.CDS.1"/>
    <property type="gene ID" value="Pp3c2_36440"/>
</dbReference>
<evidence type="ECO:0000256" key="1">
    <source>
        <dbReference type="ARBA" id="ARBA00022679"/>
    </source>
</evidence>
<dbReference type="PANTHER" id="PTHR11877:SF14">
    <property type="entry name" value="CHALCONE SYNTHASE"/>
    <property type="match status" value="1"/>
</dbReference>
<dbReference type="GeneID" id="112278885"/>
<evidence type="ECO:0000313" key="7">
    <source>
        <dbReference type="Proteomes" id="UP000006727"/>
    </source>
</evidence>
<dbReference type="Gene3D" id="3.40.47.10">
    <property type="match status" value="1"/>
</dbReference>
<evidence type="ECO:0000256" key="2">
    <source>
        <dbReference type="ARBA" id="ARBA00023315"/>
    </source>
</evidence>
<keyword evidence="7" id="KW-1185">Reference proteome</keyword>
<dbReference type="AlphaFoldDB" id="A0A2K1L4G1"/>